<sequence length="99" mass="11553">MRFHGVAEVRQLFDSIEKANPRLYKVIQNIPAAARTLRNSHHENRSLPDIEEDLGEYVSVDLLREHLSAFFHHARGYVETHNPRKLDELDSLMSELDFV</sequence>
<organism evidence="1 2">
    <name type="scientific">Caenorhabditis japonica</name>
    <dbReference type="NCBI Taxonomy" id="281687"/>
    <lineage>
        <taxon>Eukaryota</taxon>
        <taxon>Metazoa</taxon>
        <taxon>Ecdysozoa</taxon>
        <taxon>Nematoda</taxon>
        <taxon>Chromadorea</taxon>
        <taxon>Rhabditida</taxon>
        <taxon>Rhabditina</taxon>
        <taxon>Rhabditomorpha</taxon>
        <taxon>Rhabditoidea</taxon>
        <taxon>Rhabditidae</taxon>
        <taxon>Peloderinae</taxon>
        <taxon>Caenorhabditis</taxon>
    </lineage>
</organism>
<keyword evidence="2" id="KW-1185">Reference proteome</keyword>
<evidence type="ECO:0000313" key="2">
    <source>
        <dbReference type="Proteomes" id="UP000005237"/>
    </source>
</evidence>
<accession>A0A8R1IB45</accession>
<evidence type="ECO:0000313" key="1">
    <source>
        <dbReference type="EnsemblMetazoa" id="CJA27749.1"/>
    </source>
</evidence>
<protein>
    <submittedName>
        <fullName evidence="1">Uncharacterized protein</fullName>
    </submittedName>
</protein>
<dbReference type="EnsemblMetazoa" id="CJA27749.1">
    <property type="protein sequence ID" value="CJA27749.1"/>
    <property type="gene ID" value="WBGene00183322"/>
</dbReference>
<dbReference type="AlphaFoldDB" id="A0A8R1IB45"/>
<reference evidence="1" key="2">
    <citation type="submission" date="2022-06" db="UniProtKB">
        <authorList>
            <consortium name="EnsemblMetazoa"/>
        </authorList>
    </citation>
    <scope>IDENTIFICATION</scope>
    <source>
        <strain evidence="1">DF5081</strain>
    </source>
</reference>
<name>A0A8R1IB45_CAEJA</name>
<reference evidence="2" key="1">
    <citation type="submission" date="2010-08" db="EMBL/GenBank/DDBJ databases">
        <authorList>
            <consortium name="Caenorhabditis japonica Sequencing Consortium"/>
            <person name="Wilson R.K."/>
        </authorList>
    </citation>
    <scope>NUCLEOTIDE SEQUENCE [LARGE SCALE GENOMIC DNA]</scope>
    <source>
        <strain evidence="2">DF5081</strain>
    </source>
</reference>
<proteinExistence type="predicted"/>
<dbReference type="Proteomes" id="UP000005237">
    <property type="component" value="Unassembled WGS sequence"/>
</dbReference>